<comment type="caution">
    <text evidence="2">The sequence shown here is derived from an EMBL/GenBank/DDBJ whole genome shotgun (WGS) entry which is preliminary data.</text>
</comment>
<sequence>MTPTTNTEGEPGTQDKSTQYEQLDTFRMPDEQDTTTDLSHLGTTEEPESTTTQNFQTKERGSSGETEQRGIKLDDQVIIIRNKA</sequence>
<feature type="region of interest" description="Disordered" evidence="1">
    <location>
        <begin position="1"/>
        <end position="73"/>
    </location>
</feature>
<feature type="compositionally biased region" description="Low complexity" evidence="1">
    <location>
        <begin position="1"/>
        <end position="12"/>
    </location>
</feature>
<protein>
    <submittedName>
        <fullName evidence="2">Uncharacterized protein</fullName>
    </submittedName>
</protein>
<dbReference type="EMBL" id="JACEIK010000139">
    <property type="protein sequence ID" value="MCD7450614.1"/>
    <property type="molecule type" value="Genomic_DNA"/>
</dbReference>
<evidence type="ECO:0000313" key="3">
    <source>
        <dbReference type="Proteomes" id="UP000823775"/>
    </source>
</evidence>
<keyword evidence="3" id="KW-1185">Reference proteome</keyword>
<gene>
    <name evidence="2" type="ORF">HAX54_007588</name>
</gene>
<name>A0ABS8RVJ8_DATST</name>
<reference evidence="2 3" key="1">
    <citation type="journal article" date="2021" name="BMC Genomics">
        <title>Datura genome reveals duplications of psychoactive alkaloid biosynthetic genes and high mutation rate following tissue culture.</title>
        <authorList>
            <person name="Rajewski A."/>
            <person name="Carter-House D."/>
            <person name="Stajich J."/>
            <person name="Litt A."/>
        </authorList>
    </citation>
    <scope>NUCLEOTIDE SEQUENCE [LARGE SCALE GENOMIC DNA]</scope>
    <source>
        <strain evidence="2">AR-01</strain>
    </source>
</reference>
<dbReference type="Proteomes" id="UP000823775">
    <property type="component" value="Unassembled WGS sequence"/>
</dbReference>
<organism evidence="2 3">
    <name type="scientific">Datura stramonium</name>
    <name type="common">Jimsonweed</name>
    <name type="synonym">Common thornapple</name>
    <dbReference type="NCBI Taxonomy" id="4076"/>
    <lineage>
        <taxon>Eukaryota</taxon>
        <taxon>Viridiplantae</taxon>
        <taxon>Streptophyta</taxon>
        <taxon>Embryophyta</taxon>
        <taxon>Tracheophyta</taxon>
        <taxon>Spermatophyta</taxon>
        <taxon>Magnoliopsida</taxon>
        <taxon>eudicotyledons</taxon>
        <taxon>Gunneridae</taxon>
        <taxon>Pentapetalae</taxon>
        <taxon>asterids</taxon>
        <taxon>lamiids</taxon>
        <taxon>Solanales</taxon>
        <taxon>Solanaceae</taxon>
        <taxon>Solanoideae</taxon>
        <taxon>Datureae</taxon>
        <taxon>Datura</taxon>
    </lineage>
</organism>
<evidence type="ECO:0000313" key="2">
    <source>
        <dbReference type="EMBL" id="MCD7450614.1"/>
    </source>
</evidence>
<proteinExistence type="predicted"/>
<accession>A0ABS8RVJ8</accession>
<evidence type="ECO:0000256" key="1">
    <source>
        <dbReference type="SAM" id="MobiDB-lite"/>
    </source>
</evidence>
<feature type="compositionally biased region" description="Basic and acidic residues" evidence="1">
    <location>
        <begin position="57"/>
        <end position="73"/>
    </location>
</feature>